<name>A0ABD2AB95_VESSQ</name>
<sequence>MTGSNVTSSQDTSNLTLDVSINGILFETSEKSRLWKKRHEHAIRLRTRIVVLGILILGCLYRAIHSAISLGITLFDIFEKDCLPRSWTFYRATLPASTTLLSASPICQGFRLITPTDETKLP</sequence>
<keyword evidence="3" id="KW-1185">Reference proteome</keyword>
<feature type="non-terminal residue" evidence="2">
    <location>
        <position position="122"/>
    </location>
</feature>
<accession>A0ABD2AB95</accession>
<protein>
    <submittedName>
        <fullName evidence="2">Uncharacterized protein</fullName>
    </submittedName>
</protein>
<dbReference type="Proteomes" id="UP001607302">
    <property type="component" value="Unassembled WGS sequence"/>
</dbReference>
<gene>
    <name evidence="2" type="ORF">V1478_013322</name>
</gene>
<proteinExistence type="predicted"/>
<evidence type="ECO:0000313" key="2">
    <source>
        <dbReference type="EMBL" id="KAL2717622.1"/>
    </source>
</evidence>
<evidence type="ECO:0000313" key="3">
    <source>
        <dbReference type="Proteomes" id="UP001607302"/>
    </source>
</evidence>
<reference evidence="2 3" key="1">
    <citation type="journal article" date="2024" name="Ann. Entomol. Soc. Am.">
        <title>Genomic analyses of the southern and eastern yellowjacket wasps (Hymenoptera: Vespidae) reveal evolutionary signatures of social life.</title>
        <authorList>
            <person name="Catto M.A."/>
            <person name="Caine P.B."/>
            <person name="Orr S.E."/>
            <person name="Hunt B.G."/>
            <person name="Goodisman M.A.D."/>
        </authorList>
    </citation>
    <scope>NUCLEOTIDE SEQUENCE [LARGE SCALE GENOMIC DNA]</scope>
    <source>
        <strain evidence="2">233</strain>
        <tissue evidence="2">Head and thorax</tissue>
    </source>
</reference>
<keyword evidence="1" id="KW-0812">Transmembrane</keyword>
<keyword evidence="1" id="KW-0472">Membrane</keyword>
<evidence type="ECO:0000256" key="1">
    <source>
        <dbReference type="SAM" id="Phobius"/>
    </source>
</evidence>
<keyword evidence="1" id="KW-1133">Transmembrane helix</keyword>
<feature type="transmembrane region" description="Helical" evidence="1">
    <location>
        <begin position="45"/>
        <end position="64"/>
    </location>
</feature>
<dbReference type="EMBL" id="JAUDFV010000153">
    <property type="protein sequence ID" value="KAL2717622.1"/>
    <property type="molecule type" value="Genomic_DNA"/>
</dbReference>
<organism evidence="2 3">
    <name type="scientific">Vespula squamosa</name>
    <name type="common">Southern yellow jacket</name>
    <name type="synonym">Wasp</name>
    <dbReference type="NCBI Taxonomy" id="30214"/>
    <lineage>
        <taxon>Eukaryota</taxon>
        <taxon>Metazoa</taxon>
        <taxon>Ecdysozoa</taxon>
        <taxon>Arthropoda</taxon>
        <taxon>Hexapoda</taxon>
        <taxon>Insecta</taxon>
        <taxon>Pterygota</taxon>
        <taxon>Neoptera</taxon>
        <taxon>Endopterygota</taxon>
        <taxon>Hymenoptera</taxon>
        <taxon>Apocrita</taxon>
        <taxon>Aculeata</taxon>
        <taxon>Vespoidea</taxon>
        <taxon>Vespidae</taxon>
        <taxon>Vespinae</taxon>
        <taxon>Vespula</taxon>
    </lineage>
</organism>
<comment type="caution">
    <text evidence="2">The sequence shown here is derived from an EMBL/GenBank/DDBJ whole genome shotgun (WGS) entry which is preliminary data.</text>
</comment>
<dbReference type="AlphaFoldDB" id="A0ABD2AB95"/>